<dbReference type="Gene3D" id="3.90.1200.10">
    <property type="match status" value="1"/>
</dbReference>
<sequence length="392" mass="42146">MRWGVWSRGVGRVVTLVLVDPAGQVLGRLPEFELELPWWQEAGDVVAGARDVHGVEVTVLRLLGADRPAPPGGHVTYLAEVAGDPGPLLPATADLVPHPRRAPWARPGGPRATLDWAEAELAALGRPVTAAVQQRSWNLSTLWRLETTAGPVWLKQVPGFFAHEAAVLRWLGEHAPGTAPVPLAADGGRVLLEELPGTDRYGAEADEREQMLARLHTAQVAAVSRADELLALGVPDRRAPRLAELIRAVVRADGGPEHLALLDGLDGRLAAIEACGVPYTLVHGDFHPGNVRGTADRHHLIDWGDAVLGHPAIDLLRMCEQLPDPAPLHRAWCDRWRAAAPGCAPERAIELIGPVLALRNAAVYAGFLTAIEPSEWPYHAGDVPYWLGQALG</sequence>
<reference evidence="2 3" key="1">
    <citation type="submission" date="2021-01" db="EMBL/GenBank/DDBJ databases">
        <title>Whole genome shotgun sequence of Catellatospora bangladeshensis NBRC 107357.</title>
        <authorList>
            <person name="Komaki H."/>
            <person name="Tamura T."/>
        </authorList>
    </citation>
    <scope>NUCLEOTIDE SEQUENCE [LARGE SCALE GENOMIC DNA]</scope>
    <source>
        <strain evidence="2 3">NBRC 107357</strain>
    </source>
</reference>
<comment type="caution">
    <text evidence="2">The sequence shown here is derived from an EMBL/GenBank/DDBJ whole genome shotgun (WGS) entry which is preliminary data.</text>
</comment>
<evidence type="ECO:0000313" key="2">
    <source>
        <dbReference type="EMBL" id="GIF81122.1"/>
    </source>
</evidence>
<organism evidence="2 3">
    <name type="scientific">Catellatospora bangladeshensis</name>
    <dbReference type="NCBI Taxonomy" id="310355"/>
    <lineage>
        <taxon>Bacteria</taxon>
        <taxon>Bacillati</taxon>
        <taxon>Actinomycetota</taxon>
        <taxon>Actinomycetes</taxon>
        <taxon>Micromonosporales</taxon>
        <taxon>Micromonosporaceae</taxon>
        <taxon>Catellatospora</taxon>
    </lineage>
</organism>
<keyword evidence="3" id="KW-1185">Reference proteome</keyword>
<evidence type="ECO:0000259" key="1">
    <source>
        <dbReference type="Pfam" id="PF01636"/>
    </source>
</evidence>
<accession>A0A8J3JA52</accession>
<dbReference type="Pfam" id="PF01636">
    <property type="entry name" value="APH"/>
    <property type="match status" value="1"/>
</dbReference>
<dbReference type="InterPro" id="IPR002575">
    <property type="entry name" value="Aminoglycoside_PTrfase"/>
</dbReference>
<dbReference type="SUPFAM" id="SSF56112">
    <property type="entry name" value="Protein kinase-like (PK-like)"/>
    <property type="match status" value="1"/>
</dbReference>
<evidence type="ECO:0000313" key="3">
    <source>
        <dbReference type="Proteomes" id="UP000601223"/>
    </source>
</evidence>
<dbReference type="Gene3D" id="3.30.200.20">
    <property type="entry name" value="Phosphorylase Kinase, domain 1"/>
    <property type="match status" value="1"/>
</dbReference>
<protein>
    <recommendedName>
        <fullName evidence="1">Aminoglycoside phosphotransferase domain-containing protein</fullName>
    </recommendedName>
</protein>
<dbReference type="EMBL" id="BONF01000011">
    <property type="protein sequence ID" value="GIF81122.1"/>
    <property type="molecule type" value="Genomic_DNA"/>
</dbReference>
<feature type="domain" description="Aminoglycoside phosphotransferase" evidence="1">
    <location>
        <begin position="142"/>
        <end position="336"/>
    </location>
</feature>
<name>A0A8J3JA52_9ACTN</name>
<dbReference type="AlphaFoldDB" id="A0A8J3JA52"/>
<dbReference type="InterPro" id="IPR011009">
    <property type="entry name" value="Kinase-like_dom_sf"/>
</dbReference>
<proteinExistence type="predicted"/>
<gene>
    <name evidence="2" type="ORF">Cba03nite_24710</name>
</gene>
<dbReference type="Proteomes" id="UP000601223">
    <property type="component" value="Unassembled WGS sequence"/>
</dbReference>